<dbReference type="AlphaFoldDB" id="A0A7J2TJA1"/>
<organism evidence="1">
    <name type="scientific">Archaeoglobus fulgidus</name>
    <dbReference type="NCBI Taxonomy" id="2234"/>
    <lineage>
        <taxon>Archaea</taxon>
        <taxon>Methanobacteriati</taxon>
        <taxon>Methanobacteriota</taxon>
        <taxon>Archaeoglobi</taxon>
        <taxon>Archaeoglobales</taxon>
        <taxon>Archaeoglobaceae</taxon>
        <taxon>Archaeoglobus</taxon>
    </lineage>
</organism>
<name>A0A7J2TJA1_ARCFL</name>
<evidence type="ECO:0000313" key="1">
    <source>
        <dbReference type="EMBL" id="HEH35667.1"/>
    </source>
</evidence>
<proteinExistence type="predicted"/>
<accession>A0A7J2TJA1</accession>
<protein>
    <submittedName>
        <fullName evidence="1">Uncharacterized protein</fullName>
    </submittedName>
</protein>
<reference evidence="1" key="1">
    <citation type="journal article" date="2020" name="mSystems">
        <title>Genome- and Community-Level Interaction Insights into Carbon Utilization and Element Cycling Functions of Hydrothermarchaeota in Hydrothermal Sediment.</title>
        <authorList>
            <person name="Zhou Z."/>
            <person name="Liu Y."/>
            <person name="Xu W."/>
            <person name="Pan J."/>
            <person name="Luo Z.H."/>
            <person name="Li M."/>
        </authorList>
    </citation>
    <scope>NUCLEOTIDE SEQUENCE [LARGE SCALE GENOMIC DNA]</scope>
    <source>
        <strain evidence="1">SpSt-26</strain>
    </source>
</reference>
<comment type="caution">
    <text evidence="1">The sequence shown here is derived from an EMBL/GenBank/DDBJ whole genome shotgun (WGS) entry which is preliminary data.</text>
</comment>
<sequence>MRSALLMLVLLALPAAACSGNQIEIRAEEMTFKLPIETDNIADYLRSIFEVIGDLLQGRIIAEDVYMKKATIKRILTIEAEEIRTPRVEMNVGLLSILGETIRSIDQLLRLISGREVKWEDVYICASRMESSGMSFNGIRVFMR</sequence>
<gene>
    <name evidence="1" type="ORF">ENP88_05900</name>
</gene>
<dbReference type="EMBL" id="DSLA01000094">
    <property type="protein sequence ID" value="HEH35667.1"/>
    <property type="molecule type" value="Genomic_DNA"/>
</dbReference>